<evidence type="ECO:0000313" key="2">
    <source>
        <dbReference type="Proteomes" id="UP001148737"/>
    </source>
</evidence>
<name>A0ACC1R3M9_9HYPO</name>
<sequence length="972" mass="108521">MKTSSIKSVLKWQRPDWHTVQLTIKTSIPPTVLVCAIQSDAWIGYFGQNAYLAPIGAAGVMATFPQGMLIEFNAKQTLGFVVAYCWSLLAGWCGLQARRHTSTTPEDLAAYNSSAEAVVAIFLVCGMWFAFTVKSAFPSWNIQASVSAILAIAIMPAIARLPTMQVITKEATNAFVAFLAGQAIGLASALLIFPQTCRGLFKRDAISSLGALRTIMHTHEKCIEDIVAGTMPSPNEEVVNYESIEKLEAALQQLGNEVAKASGHVDHAAREISWGVYHQSELDDVCALLVQLMPPVSGLSLIADMMQRRTDINSVVGRHEPDNAETQNTNDEADQQHEDWRQTELEMQDQLCKMAEMICAGAEHAERRLRESQKRNWVGRPRFNYADEETRGPACPGGARFIEYFRDMFKEDGEKNLSRQQVLHRYVQHRPRMRATGPIAPGNHAETLRYFALLHSQTILAALGRKLMTLLVYVDDCHVRPKRLVFPNFLSLGYWVSFFKLSKLLPMIHNNPRDGPRVELDPVFHKPRNPDHLPAASTMESIGDYIRKISLVLRTDHAAYGLRGACAVMTVAIIGFLNSSQNFYFAQRLIWALFAILLSMGRTSGSSTFLLMCRLLGTMGSMVASYVIWYIVDQRTPGVLVFLWLWFMVISFLMVKFPALFSIWFVALIAAIVMIGIELQTAKIGIEVVEQSGQAVYPPYVIFPYRLAIVSLGVITGYIWTVFPYPISEHSELREGTAQVLYDLSRYYMCIQQTVFARLNRDIGDADDPSSPSARLQSALRRLFLKYRGISASAKRSFQFLDWEFSLGGRFPKKKYGEMLSILDRSGSYMALTSYLSKESKSPDVIAACWAESGTGIPHIDLTPHGIASRIIILHSALGEGHPLPPGLHQLGMAQFVPVSANKTSKNDEFAIAALIHNVHWYFIHDLNRLTELVRDVVGELRFSFIKDLESSAENSNTEPATPTTACTPNRT</sequence>
<organism evidence="1 2">
    <name type="scientific">Lecanicillium saksenae</name>
    <dbReference type="NCBI Taxonomy" id="468837"/>
    <lineage>
        <taxon>Eukaryota</taxon>
        <taxon>Fungi</taxon>
        <taxon>Dikarya</taxon>
        <taxon>Ascomycota</taxon>
        <taxon>Pezizomycotina</taxon>
        <taxon>Sordariomycetes</taxon>
        <taxon>Hypocreomycetidae</taxon>
        <taxon>Hypocreales</taxon>
        <taxon>Cordycipitaceae</taxon>
        <taxon>Lecanicillium</taxon>
    </lineage>
</organism>
<evidence type="ECO:0000313" key="1">
    <source>
        <dbReference type="EMBL" id="KAJ3497992.1"/>
    </source>
</evidence>
<dbReference type="EMBL" id="JANAKD010000077">
    <property type="protein sequence ID" value="KAJ3497992.1"/>
    <property type="molecule type" value="Genomic_DNA"/>
</dbReference>
<proteinExistence type="predicted"/>
<comment type="caution">
    <text evidence="1">The sequence shown here is derived from an EMBL/GenBank/DDBJ whole genome shotgun (WGS) entry which is preliminary data.</text>
</comment>
<gene>
    <name evidence="1" type="ORF">NLG97_g1459</name>
</gene>
<protein>
    <submittedName>
        <fullName evidence="1">Uncharacterized protein</fullName>
    </submittedName>
</protein>
<accession>A0ACC1R3M9</accession>
<reference evidence="1" key="1">
    <citation type="submission" date="2022-07" db="EMBL/GenBank/DDBJ databases">
        <title>Genome Sequence of Lecanicillium saksenae.</title>
        <authorList>
            <person name="Buettner E."/>
        </authorList>
    </citation>
    <scope>NUCLEOTIDE SEQUENCE</scope>
    <source>
        <strain evidence="1">VT-O1</strain>
    </source>
</reference>
<dbReference type="Proteomes" id="UP001148737">
    <property type="component" value="Unassembled WGS sequence"/>
</dbReference>
<keyword evidence="2" id="KW-1185">Reference proteome</keyword>